<dbReference type="Proteomes" id="UP000054166">
    <property type="component" value="Unassembled WGS sequence"/>
</dbReference>
<gene>
    <name evidence="3" type="ORF">PILCRDRAFT_561173</name>
</gene>
<keyword evidence="2" id="KW-0808">Transferase</keyword>
<evidence type="ECO:0000313" key="4">
    <source>
        <dbReference type="Proteomes" id="UP000054166"/>
    </source>
</evidence>
<dbReference type="InParanoid" id="A0A0C3BPM7"/>
<dbReference type="InterPro" id="IPR017795">
    <property type="entry name" value="ABBA_NscD-like"/>
</dbReference>
<dbReference type="HOGENOM" id="CLU_037431_2_2_1"/>
<dbReference type="GO" id="GO:0016765">
    <property type="term" value="F:transferase activity, transferring alkyl or aryl (other than methyl) groups"/>
    <property type="evidence" value="ECO:0007669"/>
    <property type="project" value="InterPro"/>
</dbReference>
<evidence type="ECO:0000313" key="3">
    <source>
        <dbReference type="EMBL" id="KIM79252.1"/>
    </source>
</evidence>
<dbReference type="OrthoDB" id="3354387at2759"/>
<dbReference type="AlphaFoldDB" id="A0A0C3BPM7"/>
<dbReference type="CDD" id="cd13929">
    <property type="entry name" value="PT-DMATS_CymD"/>
    <property type="match status" value="1"/>
</dbReference>
<evidence type="ECO:0000256" key="1">
    <source>
        <dbReference type="ARBA" id="ARBA00010209"/>
    </source>
</evidence>
<protein>
    <recommendedName>
        <fullName evidence="5">Aromatic prenyltransferase</fullName>
    </recommendedName>
</protein>
<dbReference type="InterPro" id="IPR033964">
    <property type="entry name" value="ABBA"/>
</dbReference>
<dbReference type="PANTHER" id="PTHR40627">
    <property type="entry name" value="INDOLE PRENYLTRANSFERASE TDIB-RELATED"/>
    <property type="match status" value="1"/>
</dbReference>
<dbReference type="NCBIfam" id="TIGR03429">
    <property type="entry name" value="arom_pren_DMATS"/>
    <property type="match status" value="1"/>
</dbReference>
<evidence type="ECO:0000256" key="2">
    <source>
        <dbReference type="ARBA" id="ARBA00022679"/>
    </source>
</evidence>
<reference evidence="4" key="2">
    <citation type="submission" date="2015-01" db="EMBL/GenBank/DDBJ databases">
        <title>Evolutionary Origins and Diversification of the Mycorrhizal Mutualists.</title>
        <authorList>
            <consortium name="DOE Joint Genome Institute"/>
            <consortium name="Mycorrhizal Genomics Consortium"/>
            <person name="Kohler A."/>
            <person name="Kuo A."/>
            <person name="Nagy L.G."/>
            <person name="Floudas D."/>
            <person name="Copeland A."/>
            <person name="Barry K.W."/>
            <person name="Cichocki N."/>
            <person name="Veneault-Fourrey C."/>
            <person name="LaButti K."/>
            <person name="Lindquist E.A."/>
            <person name="Lipzen A."/>
            <person name="Lundell T."/>
            <person name="Morin E."/>
            <person name="Murat C."/>
            <person name="Riley R."/>
            <person name="Ohm R."/>
            <person name="Sun H."/>
            <person name="Tunlid A."/>
            <person name="Henrissat B."/>
            <person name="Grigoriev I.V."/>
            <person name="Hibbett D.S."/>
            <person name="Martin F."/>
        </authorList>
    </citation>
    <scope>NUCLEOTIDE SEQUENCE [LARGE SCALE GENOMIC DNA]</scope>
    <source>
        <strain evidence="4">F 1598</strain>
    </source>
</reference>
<sequence length="426" mass="48168">MTKAESQFDYTDGTGLSEHYEFWRDKVLGYFEGMLSTGDYMPTQHLKHLEFFSKWIIPLLGPKPRLENGNNVLAYQSYMCDDYTPIELSMAWKSDSSKPLMRFSIEPLPQHKPDEQRNPLQLVAYGLHVLDTFRRSFRSPSSAFSDYLVVEPSLFTNVLKSIGFTNGQHGTSIISNIFLAFDLLPCRIQLKSYCILNSALDRGEKLTLVTKAISAHAPETAVSAMSAYFRSKPPDWHTIFSPDPCIIGVDCTCTHDARIKIYIRFQVTDFDNIVDQLSLGGRIPVSSACIDTVHDLWSRFGGHPFLCSSHTSGVLFYYDFTTIKSLPSVKVYIPVRLMARNDQVIVDATAEWMSNHAHFSNYRQNFLRTVSDTWNDRELSHTIGTFTYVSLNAAAGAAGCHPTIYFNPMVYSRSFPSEELVDSSPS</sequence>
<comment type="similarity">
    <text evidence="1">Belongs to the tryptophan dimethylallyltransferase family.</text>
</comment>
<reference evidence="3 4" key="1">
    <citation type="submission" date="2014-04" db="EMBL/GenBank/DDBJ databases">
        <authorList>
            <consortium name="DOE Joint Genome Institute"/>
            <person name="Kuo A."/>
            <person name="Tarkka M."/>
            <person name="Buscot F."/>
            <person name="Kohler A."/>
            <person name="Nagy L.G."/>
            <person name="Floudas D."/>
            <person name="Copeland A."/>
            <person name="Barry K.W."/>
            <person name="Cichocki N."/>
            <person name="Veneault-Fourrey C."/>
            <person name="LaButti K."/>
            <person name="Lindquist E.A."/>
            <person name="Lipzen A."/>
            <person name="Lundell T."/>
            <person name="Morin E."/>
            <person name="Murat C."/>
            <person name="Sun H."/>
            <person name="Tunlid A."/>
            <person name="Henrissat B."/>
            <person name="Grigoriev I.V."/>
            <person name="Hibbett D.S."/>
            <person name="Martin F."/>
            <person name="Nordberg H.P."/>
            <person name="Cantor M.N."/>
            <person name="Hua S.X."/>
        </authorList>
    </citation>
    <scope>NUCLEOTIDE SEQUENCE [LARGE SCALE GENOMIC DNA]</scope>
    <source>
        <strain evidence="3 4">F 1598</strain>
    </source>
</reference>
<accession>A0A0C3BPM7</accession>
<dbReference type="GO" id="GO:0009820">
    <property type="term" value="P:alkaloid metabolic process"/>
    <property type="evidence" value="ECO:0007669"/>
    <property type="project" value="InterPro"/>
</dbReference>
<dbReference type="SFLD" id="SFLDS00036">
    <property type="entry name" value="Aromatic_Prenyltransferase"/>
    <property type="match status" value="1"/>
</dbReference>
<organism evidence="3 4">
    <name type="scientific">Piloderma croceum (strain F 1598)</name>
    <dbReference type="NCBI Taxonomy" id="765440"/>
    <lineage>
        <taxon>Eukaryota</taxon>
        <taxon>Fungi</taxon>
        <taxon>Dikarya</taxon>
        <taxon>Basidiomycota</taxon>
        <taxon>Agaricomycotina</taxon>
        <taxon>Agaricomycetes</taxon>
        <taxon>Agaricomycetidae</taxon>
        <taxon>Atheliales</taxon>
        <taxon>Atheliaceae</taxon>
        <taxon>Piloderma</taxon>
    </lineage>
</organism>
<keyword evidence="4" id="KW-1185">Reference proteome</keyword>
<dbReference type="PANTHER" id="PTHR40627:SF4">
    <property type="entry name" value="PRENYLTRANSFERASE ASQH1-RELATED"/>
    <property type="match status" value="1"/>
</dbReference>
<name>A0A0C3BPM7_PILCF</name>
<dbReference type="Pfam" id="PF11991">
    <property type="entry name" value="Trp_DMAT"/>
    <property type="match status" value="1"/>
</dbReference>
<dbReference type="SFLD" id="SFLDG01162">
    <property type="entry name" value="I"/>
    <property type="match status" value="1"/>
</dbReference>
<dbReference type="EMBL" id="KN833010">
    <property type="protein sequence ID" value="KIM79252.1"/>
    <property type="molecule type" value="Genomic_DNA"/>
</dbReference>
<evidence type="ECO:0008006" key="5">
    <source>
        <dbReference type="Google" id="ProtNLM"/>
    </source>
</evidence>
<proteinExistence type="inferred from homology"/>